<evidence type="ECO:0000313" key="2">
    <source>
        <dbReference type="EMBL" id="EPD31542.1"/>
    </source>
</evidence>
<dbReference type="AlphaFoldDB" id="A0A9W5RFN3"/>
<dbReference type="PANTHER" id="PTHR39199">
    <property type="entry name" value="BLR5128 PROTEIN"/>
    <property type="match status" value="1"/>
</dbReference>
<name>A0A9W5RFN3_9ACTO</name>
<evidence type="ECO:0000259" key="1">
    <source>
        <dbReference type="Pfam" id="PF10000"/>
    </source>
</evidence>
<dbReference type="Pfam" id="PF10000">
    <property type="entry name" value="ACT_3"/>
    <property type="match status" value="1"/>
</dbReference>
<organism evidence="2 3">
    <name type="scientific">Gleimia europaea ACS-120-V-Col10b</name>
    <dbReference type="NCBI Taxonomy" id="883069"/>
    <lineage>
        <taxon>Bacteria</taxon>
        <taxon>Bacillati</taxon>
        <taxon>Actinomycetota</taxon>
        <taxon>Actinomycetes</taxon>
        <taxon>Actinomycetales</taxon>
        <taxon>Actinomycetaceae</taxon>
        <taxon>Gleimia</taxon>
    </lineage>
</organism>
<dbReference type="Proteomes" id="UP000014387">
    <property type="component" value="Unassembled WGS sequence"/>
</dbReference>
<feature type="domain" description="DUF2241" evidence="1">
    <location>
        <begin position="12"/>
        <end position="70"/>
    </location>
</feature>
<gene>
    <name evidence="2" type="ORF">HMPREF9238_01318</name>
</gene>
<evidence type="ECO:0000313" key="3">
    <source>
        <dbReference type="Proteomes" id="UP000014387"/>
    </source>
</evidence>
<reference evidence="2 3" key="1">
    <citation type="submission" date="2013-05" db="EMBL/GenBank/DDBJ databases">
        <title>The Genome Sequence of Actinomyces europaeus ACS-120-V-COL10B.</title>
        <authorList>
            <consortium name="The Broad Institute Genomics Platform"/>
            <person name="Earl A."/>
            <person name="Ward D."/>
            <person name="Feldgarden M."/>
            <person name="Gevers D."/>
            <person name="Saerens B."/>
            <person name="Vaneechoutte M."/>
            <person name="Walker B."/>
            <person name="Young S."/>
            <person name="Zeng Q."/>
            <person name="Gargeya S."/>
            <person name="Fitzgerald M."/>
            <person name="Haas B."/>
            <person name="Abouelleil A."/>
            <person name="Allen A.W."/>
            <person name="Alvarado L."/>
            <person name="Arachchi H.M."/>
            <person name="Berlin A.M."/>
            <person name="Chapman S.B."/>
            <person name="Gainer-Dewar J."/>
            <person name="Goldberg J."/>
            <person name="Griggs A."/>
            <person name="Gujja S."/>
            <person name="Hansen M."/>
            <person name="Howarth C."/>
            <person name="Imamovic A."/>
            <person name="Ireland A."/>
            <person name="Larimer J."/>
            <person name="McCowan C."/>
            <person name="Murphy C."/>
            <person name="Pearson M."/>
            <person name="Poon T.W."/>
            <person name="Priest M."/>
            <person name="Roberts A."/>
            <person name="Saif S."/>
            <person name="Shea T."/>
            <person name="Sisk P."/>
            <person name="Sykes S."/>
            <person name="Wortman J."/>
            <person name="Nusbaum C."/>
            <person name="Birren B."/>
        </authorList>
    </citation>
    <scope>NUCLEOTIDE SEQUENCE [LARGE SCALE GENOMIC DNA]</scope>
    <source>
        <strain evidence="2 3">ACS-120-V-Col10b</strain>
    </source>
</reference>
<dbReference type="Gene3D" id="3.30.2130.10">
    <property type="entry name" value="VC0802-like"/>
    <property type="match status" value="1"/>
</dbReference>
<sequence>MRYGAYMTSSLSLDHILANMELKPQGIYVFVALDEVPEGVEPFATVREYEGQTIVISEDRAIEAGLPTEKRFTRISLDVPSSLETIGITATIAQILASRSITCNSLAGFHRDHLFVQVDKADEALEILHDLKEQAKGWLPK</sequence>
<comment type="caution">
    <text evidence="2">The sequence shown here is derived from an EMBL/GenBank/DDBJ whole genome shotgun (WGS) entry which is preliminary data.</text>
</comment>
<dbReference type="PANTHER" id="PTHR39199:SF1">
    <property type="entry name" value="BLR5128 PROTEIN"/>
    <property type="match status" value="1"/>
</dbReference>
<accession>A0A9W5RFN3</accession>
<protein>
    <recommendedName>
        <fullName evidence="1">DUF2241 domain-containing protein</fullName>
    </recommendedName>
</protein>
<dbReference type="EMBL" id="AGWN01000001">
    <property type="protein sequence ID" value="EPD31542.1"/>
    <property type="molecule type" value="Genomic_DNA"/>
</dbReference>
<proteinExistence type="predicted"/>
<dbReference type="InterPro" id="IPR045865">
    <property type="entry name" value="ACT-like_dom_sf"/>
</dbReference>
<dbReference type="InterPro" id="IPR018717">
    <property type="entry name" value="DUF2241"/>
</dbReference>
<dbReference type="SUPFAM" id="SSF55021">
    <property type="entry name" value="ACT-like"/>
    <property type="match status" value="2"/>
</dbReference>
<keyword evidence="3" id="KW-1185">Reference proteome</keyword>